<protein>
    <submittedName>
        <fullName evidence="2">30S ribosomal protein S9, putative</fullName>
    </submittedName>
</protein>
<dbReference type="OrthoDB" id="364960at2759"/>
<comment type="caution">
    <text evidence="2">The sequence shown here is derived from an EMBL/GenBank/DDBJ whole genome shotgun (WGS) entry which is preliminary data.</text>
</comment>
<keyword evidence="2" id="KW-0689">Ribosomal protein</keyword>
<evidence type="ECO:0000313" key="2">
    <source>
        <dbReference type="EMBL" id="GFE55784.1"/>
    </source>
</evidence>
<name>A0A9W5WWC7_BABOV</name>
<gene>
    <name evidence="2" type="ORF">BaOVIS_031880</name>
</gene>
<feature type="region of interest" description="Disordered" evidence="1">
    <location>
        <begin position="1"/>
        <end position="22"/>
    </location>
</feature>
<keyword evidence="3" id="KW-1185">Reference proteome</keyword>
<keyword evidence="2" id="KW-0687">Ribonucleoprotein</keyword>
<reference evidence="2" key="1">
    <citation type="submission" date="2019-12" db="EMBL/GenBank/DDBJ databases">
        <title>Genome sequence of Babesia ovis.</title>
        <authorList>
            <person name="Yamagishi J."/>
            <person name="Sevinc F."/>
            <person name="Xuan X."/>
        </authorList>
    </citation>
    <scope>NUCLEOTIDE SEQUENCE</scope>
    <source>
        <strain evidence="2">Selcuk</strain>
    </source>
</reference>
<proteinExistence type="predicted"/>
<dbReference type="AlphaFoldDB" id="A0A9W5WWC7"/>
<evidence type="ECO:0000256" key="1">
    <source>
        <dbReference type="SAM" id="MobiDB-lite"/>
    </source>
</evidence>
<dbReference type="Proteomes" id="UP001057455">
    <property type="component" value="Unassembled WGS sequence"/>
</dbReference>
<organism evidence="2 3">
    <name type="scientific">Babesia ovis</name>
    <dbReference type="NCBI Taxonomy" id="5869"/>
    <lineage>
        <taxon>Eukaryota</taxon>
        <taxon>Sar</taxon>
        <taxon>Alveolata</taxon>
        <taxon>Apicomplexa</taxon>
        <taxon>Aconoidasida</taxon>
        <taxon>Piroplasmida</taxon>
        <taxon>Babesiidae</taxon>
        <taxon>Babesia</taxon>
    </lineage>
</organism>
<dbReference type="GO" id="GO:0005840">
    <property type="term" value="C:ribosome"/>
    <property type="evidence" value="ECO:0007669"/>
    <property type="project" value="UniProtKB-KW"/>
</dbReference>
<sequence>MGYMDSAAPLPGPGSHSPPVSRPIYQDRYECWTNEVTPAVAGNVARENKSKYKNVQVGPVMSATDVDALLSRKPNAVRNFINSLNEQMRHRLSPVGAVDGGSPLAPVDYEPEFGRELKECNVSVKSRIDIFDKKSPSVARGTRLMPVDFGSTPNSGYSDTGDVSTEGALDCPERALGYSTDRYALGIHGRTPCGVLRPIEGLHTPQRSTPVDNLCLPGILEDSKAGTGTLGLSLLKHSNTPVQYTPMSNTARSRCMRGSDYTPYRWPSDMPSDCSNRATPVYPHSPCAVDASDKLSWTPSVRTSCSYPEVPSTGNIELPLELVNNYGAPDLNIHQNDKLYPLEYDSVNPGAQDIFRVNASGREIDLHSVNVVKAGWTWMYSSRARRWFPKYLVLFYDEPTRYRHLHDKIRDTDADVAVESNFWDIYKIYSNMSNGCSTNSHSGLASTDLDNETNTLSMLSKSCLQYYLHPESAQFRAKPADALVLIPDKATVFLTILNGETHDVEGALRRGEFRELMEVDVTQVPYTRYYAPRHWLASLIARSMGKEPMYLIHLPLLDGYECVFMPLCAAQFSGVKLSFEMERSLSNRVGREYEQWLFAIWEFVLRNGDLHATGQPPHFSHVTSSRIISIIKQWIRRAVSYLASLWNTNKALVDLVVPRRESQSLRLCDLTDTPCREQSSLQSVLIEGCHTESGVGTPEHKIAVSKGFAQWIESRGFDDLSVSMNIYTLTNRSCD</sequence>
<dbReference type="EMBL" id="BLIY01000024">
    <property type="protein sequence ID" value="GFE55784.1"/>
    <property type="molecule type" value="Genomic_DNA"/>
</dbReference>
<evidence type="ECO:0000313" key="3">
    <source>
        <dbReference type="Proteomes" id="UP001057455"/>
    </source>
</evidence>
<accession>A0A9W5WWC7</accession>
<feature type="compositionally biased region" description="Polar residues" evidence="1">
    <location>
        <begin position="151"/>
        <end position="163"/>
    </location>
</feature>
<feature type="region of interest" description="Disordered" evidence="1">
    <location>
        <begin position="144"/>
        <end position="164"/>
    </location>
</feature>